<dbReference type="GO" id="GO:0016747">
    <property type="term" value="F:acyltransferase activity, transferring groups other than amino-acyl groups"/>
    <property type="evidence" value="ECO:0007669"/>
    <property type="project" value="InterPro"/>
</dbReference>
<dbReference type="PATRIC" id="fig|1158607.3.peg.4848"/>
<comment type="caution">
    <text evidence="2">The sequence shown here is derived from an EMBL/GenBank/DDBJ whole genome shotgun (WGS) entry which is preliminary data.</text>
</comment>
<dbReference type="Gene3D" id="3.40.630.30">
    <property type="match status" value="1"/>
</dbReference>
<dbReference type="PANTHER" id="PTHR43792:SF1">
    <property type="entry name" value="N-ACETYLTRANSFERASE DOMAIN-CONTAINING PROTEIN"/>
    <property type="match status" value="1"/>
</dbReference>
<name>R2RVD7_9ENTE</name>
<keyword evidence="3" id="KW-1185">Reference proteome</keyword>
<dbReference type="eggNOG" id="COG1670">
    <property type="taxonomic scope" value="Bacteria"/>
</dbReference>
<dbReference type="AlphaFoldDB" id="R2RVD7"/>
<keyword evidence="2" id="KW-0808">Transferase</keyword>
<dbReference type="InterPro" id="IPR016181">
    <property type="entry name" value="Acyl_CoA_acyltransferase"/>
</dbReference>
<dbReference type="HOGENOM" id="CLU_013985_3_1_9"/>
<feature type="domain" description="N-acetyltransferase" evidence="1">
    <location>
        <begin position="7"/>
        <end position="169"/>
    </location>
</feature>
<dbReference type="InterPro" id="IPR051531">
    <property type="entry name" value="N-acetyltransferase"/>
</dbReference>
<reference evidence="2 3" key="1">
    <citation type="submission" date="2013-02" db="EMBL/GenBank/DDBJ databases">
        <title>The Genome Sequence of Enterococcus pallens BAA-351.</title>
        <authorList>
            <consortium name="The Broad Institute Genome Sequencing Platform"/>
            <consortium name="The Broad Institute Genome Sequencing Center for Infectious Disease"/>
            <person name="Earl A.M."/>
            <person name="Gilmore M.S."/>
            <person name="Lebreton F."/>
            <person name="Walker B."/>
            <person name="Young S.K."/>
            <person name="Zeng Q."/>
            <person name="Gargeya S."/>
            <person name="Fitzgerald M."/>
            <person name="Haas B."/>
            <person name="Abouelleil A."/>
            <person name="Alvarado L."/>
            <person name="Arachchi H.M."/>
            <person name="Berlin A.M."/>
            <person name="Chapman S.B."/>
            <person name="Dewar J."/>
            <person name="Goldberg J."/>
            <person name="Griggs A."/>
            <person name="Gujja S."/>
            <person name="Hansen M."/>
            <person name="Howarth C."/>
            <person name="Imamovic A."/>
            <person name="Larimer J."/>
            <person name="McCowan C."/>
            <person name="Murphy C."/>
            <person name="Neiman D."/>
            <person name="Pearson M."/>
            <person name="Priest M."/>
            <person name="Roberts A."/>
            <person name="Saif S."/>
            <person name="Shea T."/>
            <person name="Sisk P."/>
            <person name="Sykes S."/>
            <person name="Wortman J."/>
            <person name="Nusbaum C."/>
            <person name="Birren B."/>
        </authorList>
    </citation>
    <scope>NUCLEOTIDE SEQUENCE [LARGE SCALE GENOMIC DNA]</scope>
    <source>
        <strain evidence="2 3">ATCC BAA-351</strain>
    </source>
</reference>
<dbReference type="PROSITE" id="PS51186">
    <property type="entry name" value="GNAT"/>
    <property type="match status" value="1"/>
</dbReference>
<dbReference type="PANTHER" id="PTHR43792">
    <property type="entry name" value="GNAT FAMILY, PUTATIVE (AFU_ORTHOLOGUE AFUA_3G00765)-RELATED-RELATED"/>
    <property type="match status" value="1"/>
</dbReference>
<accession>R2RVD7</accession>
<gene>
    <name evidence="2" type="ORF">UAU_04863</name>
</gene>
<organism evidence="2 3">
    <name type="scientific">Enterococcus pallens ATCC BAA-351</name>
    <dbReference type="NCBI Taxonomy" id="1158607"/>
    <lineage>
        <taxon>Bacteria</taxon>
        <taxon>Bacillati</taxon>
        <taxon>Bacillota</taxon>
        <taxon>Bacilli</taxon>
        <taxon>Lactobacillales</taxon>
        <taxon>Enterococcaceae</taxon>
        <taxon>Enterococcus</taxon>
    </lineage>
</organism>
<dbReference type="STRING" id="160454.RV10_GL003036"/>
<dbReference type="SUPFAM" id="SSF55729">
    <property type="entry name" value="Acyl-CoA N-acyltransferases (Nat)"/>
    <property type="match status" value="1"/>
</dbReference>
<sequence length="182" mass="21129">MIETERLVLREWTADDLSNLKRFLQDAEVMWAYEHAFSDEEVSNWLQWNLDSYHANGYGLWAIVHKATSEIIGECGITQQTVEGTDYPEIGYHLVKTHWHQGFASEAAQAVKDWGFKEKQFPELVSIVRDTNLASMNVAIRNGMIVKKRFVKQYRGIEMPHYLFSIKNAIFTLPSEQSDEKK</sequence>
<evidence type="ECO:0000259" key="1">
    <source>
        <dbReference type="PROSITE" id="PS51186"/>
    </source>
</evidence>
<proteinExistence type="predicted"/>
<dbReference type="InterPro" id="IPR000182">
    <property type="entry name" value="GNAT_dom"/>
</dbReference>
<evidence type="ECO:0000313" key="2">
    <source>
        <dbReference type="EMBL" id="EOH87280.1"/>
    </source>
</evidence>
<dbReference type="Proteomes" id="UP000013782">
    <property type="component" value="Unassembled WGS sequence"/>
</dbReference>
<protein>
    <submittedName>
        <fullName evidence="2">GNAT family acetyltransferase</fullName>
    </submittedName>
</protein>
<evidence type="ECO:0000313" key="3">
    <source>
        <dbReference type="Proteomes" id="UP000013782"/>
    </source>
</evidence>
<dbReference type="RefSeq" id="WP_010759795.1">
    <property type="nucleotide sequence ID" value="NZ_ASWD01000003.1"/>
</dbReference>
<dbReference type="Pfam" id="PF13302">
    <property type="entry name" value="Acetyltransf_3"/>
    <property type="match status" value="1"/>
</dbReference>
<dbReference type="EMBL" id="AJAQ01000047">
    <property type="protein sequence ID" value="EOH87280.1"/>
    <property type="molecule type" value="Genomic_DNA"/>
</dbReference>